<dbReference type="Gene3D" id="2.40.50.140">
    <property type="entry name" value="Nucleic acid-binding proteins"/>
    <property type="match status" value="1"/>
</dbReference>
<accession>A0A221T315</accession>
<dbReference type="RefSeq" id="WP_027462704.1">
    <property type="nucleotide sequence ID" value="NZ_CP021084.1"/>
</dbReference>
<geneLocation type="plasmid" evidence="5">
    <name>pdfi3</name>
</geneLocation>
<dbReference type="GO" id="GO:0003697">
    <property type="term" value="F:single-stranded DNA binding"/>
    <property type="evidence" value="ECO:0007669"/>
    <property type="project" value="InterPro"/>
</dbReference>
<dbReference type="KEGG" id="dfc:DFI_18865"/>
<dbReference type="InterPro" id="IPR000424">
    <property type="entry name" value="Primosome_PriB/ssb"/>
</dbReference>
<dbReference type="PROSITE" id="PS50935">
    <property type="entry name" value="SSB"/>
    <property type="match status" value="1"/>
</dbReference>
<protein>
    <submittedName>
        <fullName evidence="4">Uncharacterized protein</fullName>
    </submittedName>
</protein>
<feature type="region of interest" description="Disordered" evidence="3">
    <location>
        <begin position="196"/>
        <end position="269"/>
    </location>
</feature>
<dbReference type="AlphaFoldDB" id="A0A221T315"/>
<evidence type="ECO:0000256" key="1">
    <source>
        <dbReference type="ARBA" id="ARBA00023125"/>
    </source>
</evidence>
<dbReference type="Proteomes" id="UP000259030">
    <property type="component" value="Plasmid pDFI3"/>
</dbReference>
<organism evidence="4 5">
    <name type="scientific">Deinococcus ficus</name>
    <dbReference type="NCBI Taxonomy" id="317577"/>
    <lineage>
        <taxon>Bacteria</taxon>
        <taxon>Thermotogati</taxon>
        <taxon>Deinococcota</taxon>
        <taxon>Deinococci</taxon>
        <taxon>Deinococcales</taxon>
        <taxon>Deinococcaceae</taxon>
        <taxon>Deinococcus</taxon>
    </lineage>
</organism>
<evidence type="ECO:0000256" key="2">
    <source>
        <dbReference type="PROSITE-ProRule" id="PRU00252"/>
    </source>
</evidence>
<keyword evidence="1 2" id="KW-0238">DNA-binding</keyword>
<dbReference type="InterPro" id="IPR012340">
    <property type="entry name" value="NA-bd_OB-fold"/>
</dbReference>
<sequence length="290" mass="31114">MSAKIQILGCLQHLPREKSFTVAGVEETNQYGRLQQVPFEFRVLKPELLGGAKPGDTLLIEARLQPISDAPGQLLLIPSAVQNLGNQGGTHQDKGHVRPLGLQRVLVAGTLAQDPVVQDFGKAGVATKLQLAINPAGALIQAVAYGESAVALGKRKAGDRLVAGGRLIAESTIDPRGRETTHYTFELDRQDVELAADFKRRTERPRKGKRDQQGPRTPGQAPTAPASPQQKRERRERTAPAPDRVTLEQPAEPQVQAVAPLTDAELPDISGDDIKVSFAALTPEDAAAPV</sequence>
<keyword evidence="4" id="KW-0614">Plasmid</keyword>
<evidence type="ECO:0000313" key="5">
    <source>
        <dbReference type="Proteomes" id="UP000259030"/>
    </source>
</evidence>
<dbReference type="SUPFAM" id="SSF50249">
    <property type="entry name" value="Nucleic acid-binding proteins"/>
    <property type="match status" value="1"/>
</dbReference>
<evidence type="ECO:0000256" key="3">
    <source>
        <dbReference type="SAM" id="MobiDB-lite"/>
    </source>
</evidence>
<keyword evidence="5" id="KW-1185">Reference proteome</keyword>
<dbReference type="EMBL" id="CP021084">
    <property type="protein sequence ID" value="ASN83261.1"/>
    <property type="molecule type" value="Genomic_DNA"/>
</dbReference>
<gene>
    <name evidence="4" type="ORF">DFI_18865</name>
</gene>
<name>A0A221T315_9DEIO</name>
<proteinExistence type="predicted"/>
<evidence type="ECO:0000313" key="4">
    <source>
        <dbReference type="EMBL" id="ASN83261.1"/>
    </source>
</evidence>
<reference evidence="4 5" key="1">
    <citation type="submission" date="2017-05" db="EMBL/GenBank/DDBJ databases">
        <title>The complete genome sequence of Deinococcus ficus isolated from the rhizosphere of the Ficus religiosa L. in Taiwan.</title>
        <authorList>
            <person name="Wu K.-M."/>
            <person name="Liao T.-L."/>
            <person name="Liu Y.-M."/>
            <person name="Young C.-C."/>
            <person name="Tsai S.-F."/>
        </authorList>
    </citation>
    <scope>NUCLEOTIDE SEQUENCE [LARGE SCALE GENOMIC DNA]</scope>
    <source>
        <strain evidence="4 5">CC-FR2-10</strain>
        <plasmid evidence="5">pdfi3</plasmid>
    </source>
</reference>